<keyword evidence="4 9" id="KW-0812">Transmembrane</keyword>
<dbReference type="PATRIC" id="fig|1231392.3.peg.2009"/>
<dbReference type="PROSITE" id="PS00211">
    <property type="entry name" value="ABC_TRANSPORTER_1"/>
    <property type="match status" value="1"/>
</dbReference>
<dbReference type="GO" id="GO:0005886">
    <property type="term" value="C:plasma membrane"/>
    <property type="evidence" value="ECO:0007669"/>
    <property type="project" value="UniProtKB-SubCell"/>
</dbReference>
<dbReference type="Gene3D" id="3.40.50.300">
    <property type="entry name" value="P-loop containing nucleotide triphosphate hydrolases"/>
    <property type="match status" value="1"/>
</dbReference>
<comment type="caution">
    <text evidence="12">The sequence shown here is derived from an EMBL/GenBank/DDBJ whole genome shotgun (WGS) entry which is preliminary data.</text>
</comment>
<evidence type="ECO:0000256" key="7">
    <source>
        <dbReference type="ARBA" id="ARBA00022989"/>
    </source>
</evidence>
<protein>
    <recommendedName>
        <fullName evidence="14">Efflux ABC transporter, transmembrane ATP-binding protein</fullName>
    </recommendedName>
</protein>
<accession>K2H8W5</accession>
<evidence type="ECO:0000256" key="9">
    <source>
        <dbReference type="SAM" id="Phobius"/>
    </source>
</evidence>
<evidence type="ECO:0000313" key="13">
    <source>
        <dbReference type="Proteomes" id="UP000006765"/>
    </source>
</evidence>
<evidence type="ECO:0000256" key="1">
    <source>
        <dbReference type="ARBA" id="ARBA00004651"/>
    </source>
</evidence>
<sequence length="589" mass="64262">MPDLGSATALMGRLWREYVARHWPWLAVAVLLMVVEGSTLGLLSYTLQPMFDRVFVDGDVGAMWWVGGVILSLFVIRAVTGVAQRVILTRVAQLTSTDMQTDLLAHMMTLDSTYFQRNAPGALIERVQGDTLAVQNVWQVLIQGLGRDVVSLLSLFVVAVTIDVGWTAIAVVGIPLLILPTVALQKYVRRKTRQMRSDSRHRATRLDEIFHGIDAIKLNGLEPYQLARFRKVVDRIVHSQIKSAAGRALLPGMIDIVTGLGFFGVLVLGGRDIISGEKTVGEFMSFFTAMALAFQPLRRIGAISGTFQVAAASLENIYTVFATRPTILSAPRQIAPIAGTPEIEVEHVTFGYDDTPVLRDLTFRARAGKTTALVGASGAGKSTIFRLLTRLVQPSQGTIAMNGQSIADMPLDALRGMVSIVSQDALLFDETIRENILLGRRDVSEDALRRAVEDARVADFADDMPLGLDTLAGPRGSNLSGGQRQRVAIARALLRNTPVLLLDEATSALDAQSEAAVQAALERLSEGRTTLVIAHRLSTVRTADCIVVLDQGRVADSGTHDDLLARGGIYADLYRLQFDENRIRQWRTA</sequence>
<dbReference type="GO" id="GO:0016887">
    <property type="term" value="F:ATP hydrolysis activity"/>
    <property type="evidence" value="ECO:0007669"/>
    <property type="project" value="InterPro"/>
</dbReference>
<evidence type="ECO:0000256" key="6">
    <source>
        <dbReference type="ARBA" id="ARBA00022840"/>
    </source>
</evidence>
<evidence type="ECO:0000259" key="10">
    <source>
        <dbReference type="PROSITE" id="PS50893"/>
    </source>
</evidence>
<evidence type="ECO:0000256" key="3">
    <source>
        <dbReference type="ARBA" id="ARBA00022475"/>
    </source>
</evidence>
<dbReference type="FunFam" id="3.40.50.300:FF:000221">
    <property type="entry name" value="Multidrug ABC transporter ATP-binding protein"/>
    <property type="match status" value="1"/>
</dbReference>
<dbReference type="GO" id="GO:0015421">
    <property type="term" value="F:ABC-type oligopeptide transporter activity"/>
    <property type="evidence" value="ECO:0007669"/>
    <property type="project" value="TreeGrafter"/>
</dbReference>
<name>K2H8W5_9RHOB</name>
<dbReference type="Gene3D" id="1.20.1560.10">
    <property type="entry name" value="ABC transporter type 1, transmembrane domain"/>
    <property type="match status" value="1"/>
</dbReference>
<keyword evidence="6" id="KW-0067">ATP-binding</keyword>
<feature type="transmembrane region" description="Helical" evidence="9">
    <location>
        <begin position="168"/>
        <end position="188"/>
    </location>
</feature>
<dbReference type="InterPro" id="IPR017871">
    <property type="entry name" value="ABC_transporter-like_CS"/>
</dbReference>
<keyword evidence="8 9" id="KW-0472">Membrane</keyword>
<dbReference type="InterPro" id="IPR039421">
    <property type="entry name" value="Type_1_exporter"/>
</dbReference>
<dbReference type="PANTHER" id="PTHR43394">
    <property type="entry name" value="ATP-DEPENDENT PERMEASE MDL1, MITOCHONDRIAL"/>
    <property type="match status" value="1"/>
</dbReference>
<feature type="transmembrane region" description="Helical" evidence="9">
    <location>
        <begin position="23"/>
        <end position="42"/>
    </location>
</feature>
<feature type="domain" description="ABC transporter" evidence="10">
    <location>
        <begin position="343"/>
        <end position="576"/>
    </location>
</feature>
<feature type="transmembrane region" description="Helical" evidence="9">
    <location>
        <begin position="248"/>
        <end position="269"/>
    </location>
</feature>
<keyword evidence="7 9" id="KW-1133">Transmembrane helix</keyword>
<evidence type="ECO:0000256" key="5">
    <source>
        <dbReference type="ARBA" id="ARBA00022741"/>
    </source>
</evidence>
<dbReference type="InterPro" id="IPR011527">
    <property type="entry name" value="ABC1_TM_dom"/>
</dbReference>
<feature type="transmembrane region" description="Helical" evidence="9">
    <location>
        <begin position="62"/>
        <end position="80"/>
    </location>
</feature>
<dbReference type="InterPro" id="IPR036640">
    <property type="entry name" value="ABC1_TM_sf"/>
</dbReference>
<evidence type="ECO:0000256" key="4">
    <source>
        <dbReference type="ARBA" id="ARBA00022692"/>
    </source>
</evidence>
<gene>
    <name evidence="12" type="ORF">OCGS_1999</name>
</gene>
<dbReference type="InterPro" id="IPR003593">
    <property type="entry name" value="AAA+_ATPase"/>
</dbReference>
<dbReference type="PROSITE" id="PS50893">
    <property type="entry name" value="ABC_TRANSPORTER_2"/>
    <property type="match status" value="1"/>
</dbReference>
<evidence type="ECO:0008006" key="14">
    <source>
        <dbReference type="Google" id="ProtNLM"/>
    </source>
</evidence>
<dbReference type="SUPFAM" id="SSF52540">
    <property type="entry name" value="P-loop containing nucleoside triphosphate hydrolases"/>
    <property type="match status" value="1"/>
</dbReference>
<dbReference type="PROSITE" id="PS50929">
    <property type="entry name" value="ABC_TM1F"/>
    <property type="match status" value="1"/>
</dbReference>
<keyword evidence="13" id="KW-1185">Reference proteome</keyword>
<dbReference type="EMBL" id="AMGO01000046">
    <property type="protein sequence ID" value="EKE44018.1"/>
    <property type="molecule type" value="Genomic_DNA"/>
</dbReference>
<dbReference type="CDD" id="cd18552">
    <property type="entry name" value="ABC_6TM_MsbA_like"/>
    <property type="match status" value="1"/>
</dbReference>
<organism evidence="12 13">
    <name type="scientific">Oceaniovalibus guishaninsula JLT2003</name>
    <dbReference type="NCBI Taxonomy" id="1231392"/>
    <lineage>
        <taxon>Bacteria</taxon>
        <taxon>Pseudomonadati</taxon>
        <taxon>Pseudomonadota</taxon>
        <taxon>Alphaproteobacteria</taxon>
        <taxon>Rhodobacterales</taxon>
        <taxon>Roseobacteraceae</taxon>
        <taxon>Oceaniovalibus</taxon>
    </lineage>
</organism>
<dbReference type="InterPro" id="IPR003439">
    <property type="entry name" value="ABC_transporter-like_ATP-bd"/>
</dbReference>
<dbReference type="InterPro" id="IPR027417">
    <property type="entry name" value="P-loop_NTPase"/>
</dbReference>
<evidence type="ECO:0000256" key="8">
    <source>
        <dbReference type="ARBA" id="ARBA00023136"/>
    </source>
</evidence>
<keyword evidence="5" id="KW-0547">Nucleotide-binding</keyword>
<keyword evidence="3" id="KW-1003">Cell membrane</keyword>
<dbReference type="Pfam" id="PF00005">
    <property type="entry name" value="ABC_tran"/>
    <property type="match status" value="1"/>
</dbReference>
<dbReference type="STRING" id="1231392.OCGS_1999"/>
<dbReference type="Proteomes" id="UP000006765">
    <property type="component" value="Unassembled WGS sequence"/>
</dbReference>
<dbReference type="SUPFAM" id="SSF90123">
    <property type="entry name" value="ABC transporter transmembrane region"/>
    <property type="match status" value="1"/>
</dbReference>
<feature type="transmembrane region" description="Helical" evidence="9">
    <location>
        <begin position="145"/>
        <end position="162"/>
    </location>
</feature>
<evidence type="ECO:0000259" key="11">
    <source>
        <dbReference type="PROSITE" id="PS50929"/>
    </source>
</evidence>
<keyword evidence="2" id="KW-0813">Transport</keyword>
<feature type="domain" description="ABC transmembrane type-1" evidence="11">
    <location>
        <begin position="27"/>
        <end position="308"/>
    </location>
</feature>
<evidence type="ECO:0000256" key="2">
    <source>
        <dbReference type="ARBA" id="ARBA00022448"/>
    </source>
</evidence>
<comment type="subcellular location">
    <subcellularLocation>
        <location evidence="1">Cell membrane</location>
        <topology evidence="1">Multi-pass membrane protein</topology>
    </subcellularLocation>
</comment>
<dbReference type="eggNOG" id="COG1132">
    <property type="taxonomic scope" value="Bacteria"/>
</dbReference>
<dbReference type="PANTHER" id="PTHR43394:SF1">
    <property type="entry name" value="ATP-BINDING CASSETTE SUB-FAMILY B MEMBER 10, MITOCHONDRIAL"/>
    <property type="match status" value="1"/>
</dbReference>
<evidence type="ECO:0000313" key="12">
    <source>
        <dbReference type="EMBL" id="EKE44018.1"/>
    </source>
</evidence>
<proteinExistence type="predicted"/>
<dbReference type="AlphaFoldDB" id="K2H8W5"/>
<dbReference type="GO" id="GO:0005524">
    <property type="term" value="F:ATP binding"/>
    <property type="evidence" value="ECO:0007669"/>
    <property type="project" value="UniProtKB-KW"/>
</dbReference>
<dbReference type="SMART" id="SM00382">
    <property type="entry name" value="AAA"/>
    <property type="match status" value="1"/>
</dbReference>
<reference evidence="12 13" key="1">
    <citation type="journal article" date="2012" name="J. Bacteriol.">
        <title>Draft Genome Sequence of Oceaniovalibus guishaninsula JLT2003T.</title>
        <authorList>
            <person name="Tang K."/>
            <person name="Liu K."/>
            <person name="Jiao N."/>
        </authorList>
    </citation>
    <scope>NUCLEOTIDE SEQUENCE [LARGE SCALE GENOMIC DNA]</scope>
    <source>
        <strain evidence="12 13">JLT2003</strain>
    </source>
</reference>
<dbReference type="Pfam" id="PF00664">
    <property type="entry name" value="ABC_membrane"/>
    <property type="match status" value="1"/>
</dbReference>